<evidence type="ECO:0000313" key="6">
    <source>
        <dbReference type="Proteomes" id="UP001601444"/>
    </source>
</evidence>
<reference evidence="5 6" key="1">
    <citation type="submission" date="2024-10" db="EMBL/GenBank/DDBJ databases">
        <title>The Natural Products Discovery Center: Release of the First 8490 Sequenced Strains for Exploring Actinobacteria Biosynthetic Diversity.</title>
        <authorList>
            <person name="Kalkreuter E."/>
            <person name="Kautsar S.A."/>
            <person name="Yang D."/>
            <person name="Bader C.D."/>
            <person name="Teijaro C.N."/>
            <person name="Fluegel L."/>
            <person name="Davis C.M."/>
            <person name="Simpson J.R."/>
            <person name="Lauterbach L."/>
            <person name="Steele A.D."/>
            <person name="Gui C."/>
            <person name="Meng S."/>
            <person name="Li G."/>
            <person name="Viehrig K."/>
            <person name="Ye F."/>
            <person name="Su P."/>
            <person name="Kiefer A.F."/>
            <person name="Nichols A."/>
            <person name="Cepeda A.J."/>
            <person name="Yan W."/>
            <person name="Fan B."/>
            <person name="Jiang Y."/>
            <person name="Adhikari A."/>
            <person name="Zheng C.-J."/>
            <person name="Schuster L."/>
            <person name="Cowan T.M."/>
            <person name="Smanski M.J."/>
            <person name="Chevrette M.G."/>
            <person name="De Carvalho L.P.S."/>
            <person name="Shen B."/>
        </authorList>
    </citation>
    <scope>NUCLEOTIDE SEQUENCE [LARGE SCALE GENOMIC DNA]</scope>
    <source>
        <strain evidence="5 6">NPDC004045</strain>
    </source>
</reference>
<dbReference type="RefSeq" id="WP_387701722.1">
    <property type="nucleotide sequence ID" value="NZ_JBIAMX010000013.1"/>
</dbReference>
<dbReference type="InterPro" id="IPR036388">
    <property type="entry name" value="WH-like_DNA-bd_sf"/>
</dbReference>
<proteinExistence type="predicted"/>
<feature type="domain" description="HTH luxR-type" evidence="4">
    <location>
        <begin position="202"/>
        <end position="267"/>
    </location>
</feature>
<dbReference type="InterPro" id="IPR016032">
    <property type="entry name" value="Sig_transdc_resp-reg_C-effctor"/>
</dbReference>
<dbReference type="InterPro" id="IPR029016">
    <property type="entry name" value="GAF-like_dom_sf"/>
</dbReference>
<dbReference type="EMBL" id="JBIAMX010000013">
    <property type="protein sequence ID" value="MFF0545249.1"/>
    <property type="molecule type" value="Genomic_DNA"/>
</dbReference>
<dbReference type="CDD" id="cd06170">
    <property type="entry name" value="LuxR_C_like"/>
    <property type="match status" value="1"/>
</dbReference>
<dbReference type="SUPFAM" id="SSF55781">
    <property type="entry name" value="GAF domain-like"/>
    <property type="match status" value="1"/>
</dbReference>
<dbReference type="PANTHER" id="PTHR43214:SF42">
    <property type="entry name" value="TRANSCRIPTIONAL REGULATORY PROTEIN DESR"/>
    <property type="match status" value="1"/>
</dbReference>
<gene>
    <name evidence="5" type="ORF">ACFYTF_20655</name>
</gene>
<evidence type="ECO:0000256" key="1">
    <source>
        <dbReference type="ARBA" id="ARBA00023015"/>
    </source>
</evidence>
<comment type="caution">
    <text evidence="5">The sequence shown here is derived from an EMBL/GenBank/DDBJ whole genome shotgun (WGS) entry which is preliminary data.</text>
</comment>
<dbReference type="SUPFAM" id="SSF46894">
    <property type="entry name" value="C-terminal effector domain of the bipartite response regulators"/>
    <property type="match status" value="1"/>
</dbReference>
<dbReference type="SMART" id="SM00421">
    <property type="entry name" value="HTH_LUXR"/>
    <property type="match status" value="1"/>
</dbReference>
<dbReference type="Pfam" id="PF13185">
    <property type="entry name" value="GAF_2"/>
    <property type="match status" value="1"/>
</dbReference>
<dbReference type="InterPro" id="IPR000792">
    <property type="entry name" value="Tscrpt_reg_LuxR_C"/>
</dbReference>
<keyword evidence="3" id="KW-0804">Transcription</keyword>
<dbReference type="InterPro" id="IPR039420">
    <property type="entry name" value="WalR-like"/>
</dbReference>
<organism evidence="5 6">
    <name type="scientific">Nocardia thailandica</name>
    <dbReference type="NCBI Taxonomy" id="257275"/>
    <lineage>
        <taxon>Bacteria</taxon>
        <taxon>Bacillati</taxon>
        <taxon>Actinomycetota</taxon>
        <taxon>Actinomycetes</taxon>
        <taxon>Mycobacteriales</taxon>
        <taxon>Nocardiaceae</taxon>
        <taxon>Nocardia</taxon>
    </lineage>
</organism>
<dbReference type="PRINTS" id="PR00038">
    <property type="entry name" value="HTHLUXR"/>
</dbReference>
<dbReference type="PANTHER" id="PTHR43214">
    <property type="entry name" value="TWO-COMPONENT RESPONSE REGULATOR"/>
    <property type="match status" value="1"/>
</dbReference>
<keyword evidence="6" id="KW-1185">Reference proteome</keyword>
<evidence type="ECO:0000313" key="5">
    <source>
        <dbReference type="EMBL" id="MFF0545249.1"/>
    </source>
</evidence>
<keyword evidence="1" id="KW-0805">Transcription regulation</keyword>
<dbReference type="Gene3D" id="3.30.450.40">
    <property type="match status" value="1"/>
</dbReference>
<dbReference type="Gene3D" id="1.10.10.10">
    <property type="entry name" value="Winged helix-like DNA-binding domain superfamily/Winged helix DNA-binding domain"/>
    <property type="match status" value="1"/>
</dbReference>
<dbReference type="PROSITE" id="PS00622">
    <property type="entry name" value="HTH_LUXR_1"/>
    <property type="match status" value="1"/>
</dbReference>
<protein>
    <submittedName>
        <fullName evidence="5">LuxR C-terminal-related transcriptional regulator</fullName>
    </submittedName>
</protein>
<evidence type="ECO:0000259" key="4">
    <source>
        <dbReference type="PROSITE" id="PS50043"/>
    </source>
</evidence>
<keyword evidence="2" id="KW-0238">DNA-binding</keyword>
<evidence type="ECO:0000256" key="2">
    <source>
        <dbReference type="ARBA" id="ARBA00023125"/>
    </source>
</evidence>
<sequence length="270" mass="28474">MTDARDADDLRGCLRHAARAGAAPLVFGGLVDGPAVVLTQFHGTRTRAMHGLRVERANGLGGHALLHGRPCAVPDYRSAAGITHHYDGAVSGERLRSVAAVPVLVGGRPRAVLYAADRGAAPLGDRATAALAEAARALSTAITVREEVARRVADLTAAAAGVRPQQLRDVHAELREIAAASTDPALRERLHRVCARLAGDPEPGPVPRLSRRELDVLARVGLGATNRDVARDLGVGTETVKSYLRSAMTKLGSHTRYEAVTVARRHGLLP</sequence>
<dbReference type="Proteomes" id="UP001601444">
    <property type="component" value="Unassembled WGS sequence"/>
</dbReference>
<accession>A0ABW6PSA2</accession>
<dbReference type="Pfam" id="PF00196">
    <property type="entry name" value="GerE"/>
    <property type="match status" value="1"/>
</dbReference>
<name>A0ABW6PSA2_9NOCA</name>
<evidence type="ECO:0000256" key="3">
    <source>
        <dbReference type="ARBA" id="ARBA00023163"/>
    </source>
</evidence>
<dbReference type="InterPro" id="IPR003018">
    <property type="entry name" value="GAF"/>
</dbReference>
<dbReference type="PROSITE" id="PS50043">
    <property type="entry name" value="HTH_LUXR_2"/>
    <property type="match status" value="1"/>
</dbReference>